<evidence type="ECO:0000256" key="2">
    <source>
        <dbReference type="ARBA" id="ARBA00022723"/>
    </source>
</evidence>
<dbReference type="GO" id="GO:0004527">
    <property type="term" value="F:exonuclease activity"/>
    <property type="evidence" value="ECO:0007669"/>
    <property type="project" value="UniProtKB-KW"/>
</dbReference>
<name>A0A1H3PPW7_9FIRM</name>
<dbReference type="STRING" id="159292.SAMN05192546_10712"/>
<dbReference type="GO" id="GO:0051607">
    <property type="term" value="P:defense response to virus"/>
    <property type="evidence" value="ECO:0007669"/>
    <property type="project" value="UniProtKB-KW"/>
</dbReference>
<evidence type="ECO:0000256" key="1">
    <source>
        <dbReference type="ARBA" id="ARBA00022722"/>
    </source>
</evidence>
<evidence type="ECO:0000256" key="8">
    <source>
        <dbReference type="ARBA" id="ARBA00023211"/>
    </source>
</evidence>
<reference evidence="11 12" key="1">
    <citation type="submission" date="2016-10" db="EMBL/GenBank/DDBJ databases">
        <authorList>
            <person name="de Groot N.N."/>
        </authorList>
    </citation>
    <scope>NUCLEOTIDE SEQUENCE [LARGE SCALE GENOMIC DNA]</scope>
    <source>
        <strain evidence="11 12">APO</strain>
    </source>
</reference>
<dbReference type="InterPro" id="IPR022765">
    <property type="entry name" value="Dna2/Cas4_DUF83"/>
</dbReference>
<sequence length="166" mass="19222">METTITGTLIWYYYICSREVWLMAHQIAPEQDDPNVDMGRFIQEMAYARDKKEITLEQGNMDVIKKDKDGMLIVKEVKKSSKFIKSATMQLAHYLLGLEKIGIEAKGELAFPEERKKISVELDESLRKELRKTETAIQQLIMQPSPPKVEKIGYCRSCAYGYFCWA</sequence>
<evidence type="ECO:0000256" key="5">
    <source>
        <dbReference type="ARBA" id="ARBA00023004"/>
    </source>
</evidence>
<dbReference type="Pfam" id="PF01930">
    <property type="entry name" value="Cas_Cas4"/>
    <property type="match status" value="1"/>
</dbReference>
<keyword evidence="8 9" id="KW-0464">Manganese</keyword>
<evidence type="ECO:0000256" key="9">
    <source>
        <dbReference type="RuleBase" id="RU365022"/>
    </source>
</evidence>
<dbReference type="EC" id="3.1.12.1" evidence="9"/>
<evidence type="ECO:0000313" key="12">
    <source>
        <dbReference type="Proteomes" id="UP000199230"/>
    </source>
</evidence>
<keyword evidence="3 9" id="KW-0378">Hydrolase</keyword>
<dbReference type="PANTHER" id="PTHR37168">
    <property type="entry name" value="CRISPR-ASSOCIATED EXONUCLEASE CAS4"/>
    <property type="match status" value="1"/>
</dbReference>
<dbReference type="GO" id="GO:0046872">
    <property type="term" value="F:metal ion binding"/>
    <property type="evidence" value="ECO:0007669"/>
    <property type="project" value="UniProtKB-KW"/>
</dbReference>
<comment type="cofactor">
    <cofactor evidence="9">
        <name>Mg(2+)</name>
        <dbReference type="ChEBI" id="CHEBI:18420"/>
    </cofactor>
    <cofactor evidence="9">
        <name>Mn(2+)</name>
        <dbReference type="ChEBI" id="CHEBI:29035"/>
    </cofactor>
    <text evidence="9">Mg(2+) or Mn(2+) required for ssDNA cleavage activity.</text>
</comment>
<evidence type="ECO:0000256" key="3">
    <source>
        <dbReference type="ARBA" id="ARBA00022801"/>
    </source>
</evidence>
<dbReference type="RefSeq" id="WP_093314144.1">
    <property type="nucleotide sequence ID" value="NZ_FNPV01000007.1"/>
</dbReference>
<dbReference type="PANTHER" id="PTHR37168:SF2">
    <property type="entry name" value="CRISPR-ASSOCIATED EXONUCLEASE CAS4"/>
    <property type="match status" value="1"/>
</dbReference>
<evidence type="ECO:0000259" key="10">
    <source>
        <dbReference type="Pfam" id="PF01930"/>
    </source>
</evidence>
<dbReference type="InterPro" id="IPR013343">
    <property type="entry name" value="CRISPR-assoc_prot_Cas4"/>
</dbReference>
<proteinExistence type="inferred from homology"/>
<keyword evidence="1 9" id="KW-0540">Nuclease</keyword>
<dbReference type="OrthoDB" id="9794720at2"/>
<comment type="function">
    <text evidence="9">CRISPR (clustered regularly interspaced short palindromic repeat) is an adaptive immune system that provides protection against mobile genetic elements (viruses, transposable elements and conjugative plasmids). CRISPR clusters contain sequences complementary to antecedent mobile elements and target invading nucleic acids. CRISPR clusters are transcribed and processed into CRISPR RNA (crRNA).</text>
</comment>
<dbReference type="InterPro" id="IPR011604">
    <property type="entry name" value="PDDEXK-like_dom_sf"/>
</dbReference>
<keyword evidence="7 9" id="KW-0051">Antiviral defense</keyword>
<keyword evidence="5 9" id="KW-0408">Iron</keyword>
<protein>
    <recommendedName>
        <fullName evidence="9">CRISPR-associated exonuclease Cas4</fullName>
        <ecNumber evidence="9">3.1.12.1</ecNumber>
    </recommendedName>
</protein>
<keyword evidence="4 9" id="KW-0269">Exonuclease</keyword>
<comment type="similarity">
    <text evidence="9">Belongs to the CRISPR-associated exonuclease Cas4 family.</text>
</comment>
<accession>A0A1H3PPW7</accession>
<dbReference type="GO" id="GO:0051536">
    <property type="term" value="F:iron-sulfur cluster binding"/>
    <property type="evidence" value="ECO:0007669"/>
    <property type="project" value="UniProtKB-KW"/>
</dbReference>
<dbReference type="EMBL" id="FNPV01000007">
    <property type="protein sequence ID" value="SDZ02991.1"/>
    <property type="molecule type" value="Genomic_DNA"/>
</dbReference>
<dbReference type="Gene3D" id="3.90.320.10">
    <property type="match status" value="1"/>
</dbReference>
<keyword evidence="2 9" id="KW-0479">Metal-binding</keyword>
<organism evidence="11 12">
    <name type="scientific">Tindallia californiensis</name>
    <dbReference type="NCBI Taxonomy" id="159292"/>
    <lineage>
        <taxon>Bacteria</taxon>
        <taxon>Bacillati</taxon>
        <taxon>Bacillota</taxon>
        <taxon>Clostridia</taxon>
        <taxon>Peptostreptococcales</taxon>
        <taxon>Tindalliaceae</taxon>
        <taxon>Tindallia</taxon>
    </lineage>
</organism>
<dbReference type="Proteomes" id="UP000199230">
    <property type="component" value="Unassembled WGS sequence"/>
</dbReference>
<evidence type="ECO:0000313" key="11">
    <source>
        <dbReference type="EMBL" id="SDZ02991.1"/>
    </source>
</evidence>
<keyword evidence="12" id="KW-1185">Reference proteome</keyword>
<comment type="cofactor">
    <cofactor evidence="9">
        <name>iron-sulfur cluster</name>
        <dbReference type="ChEBI" id="CHEBI:30408"/>
    </cofactor>
</comment>
<evidence type="ECO:0000256" key="7">
    <source>
        <dbReference type="ARBA" id="ARBA00023118"/>
    </source>
</evidence>
<dbReference type="NCBIfam" id="TIGR00372">
    <property type="entry name" value="cas4"/>
    <property type="match status" value="1"/>
</dbReference>
<keyword evidence="6 9" id="KW-0411">Iron-sulfur</keyword>
<gene>
    <name evidence="11" type="ORF">SAMN05192546_10712</name>
</gene>
<evidence type="ECO:0000256" key="4">
    <source>
        <dbReference type="ARBA" id="ARBA00022839"/>
    </source>
</evidence>
<dbReference type="AlphaFoldDB" id="A0A1H3PPW7"/>
<evidence type="ECO:0000256" key="6">
    <source>
        <dbReference type="ARBA" id="ARBA00023014"/>
    </source>
</evidence>
<feature type="domain" description="DUF83" evidence="10">
    <location>
        <begin position="6"/>
        <end position="166"/>
    </location>
</feature>